<protein>
    <recommendedName>
        <fullName evidence="2">non-specific serine/threonine protein kinase</fullName>
        <ecNumber evidence="2">2.7.11.1</ecNumber>
    </recommendedName>
</protein>
<evidence type="ECO:0000313" key="13">
    <source>
        <dbReference type="Proteomes" id="UP000035681"/>
    </source>
</evidence>
<evidence type="ECO:0000256" key="6">
    <source>
        <dbReference type="ARBA" id="ARBA00022777"/>
    </source>
</evidence>
<evidence type="ECO:0000256" key="1">
    <source>
        <dbReference type="ARBA" id="ARBA00001946"/>
    </source>
</evidence>
<dbReference type="GO" id="GO:0035556">
    <property type="term" value="P:intracellular signal transduction"/>
    <property type="evidence" value="ECO:0007669"/>
    <property type="project" value="TreeGrafter"/>
</dbReference>
<reference evidence="14" key="1">
    <citation type="submission" date="2015-08" db="UniProtKB">
        <authorList>
            <consortium name="WormBaseParasite"/>
        </authorList>
    </citation>
    <scope>IDENTIFICATION</scope>
</reference>
<name>A0A0K0EQY8_STRER</name>
<proteinExistence type="predicted"/>
<dbReference type="PROSITE" id="PS00108">
    <property type="entry name" value="PROTEIN_KINASE_ST"/>
    <property type="match status" value="1"/>
</dbReference>
<keyword evidence="7 10" id="KW-0067">ATP-binding</keyword>
<keyword evidence="13" id="KW-1185">Reference proteome</keyword>
<comment type="cofactor">
    <cofactor evidence="1">
        <name>Mg(2+)</name>
        <dbReference type="ChEBI" id="CHEBI:18420"/>
    </cofactor>
</comment>
<dbReference type="AlphaFoldDB" id="A0A0K0EQY8"/>
<dbReference type="PANTHER" id="PTHR24346">
    <property type="entry name" value="MAP/MICROTUBULE AFFINITY-REGULATING KINASE"/>
    <property type="match status" value="1"/>
</dbReference>
<feature type="region of interest" description="Disordered" evidence="11">
    <location>
        <begin position="49"/>
        <end position="69"/>
    </location>
</feature>
<dbReference type="FunFam" id="3.30.200.20:FF:000003">
    <property type="entry name" value="Non-specific serine/threonine protein kinase"/>
    <property type="match status" value="1"/>
</dbReference>
<organism evidence="14">
    <name type="scientific">Strongyloides stercoralis</name>
    <name type="common">Threadworm</name>
    <dbReference type="NCBI Taxonomy" id="6248"/>
    <lineage>
        <taxon>Eukaryota</taxon>
        <taxon>Metazoa</taxon>
        <taxon>Ecdysozoa</taxon>
        <taxon>Nematoda</taxon>
        <taxon>Chromadorea</taxon>
        <taxon>Rhabditida</taxon>
        <taxon>Tylenchina</taxon>
        <taxon>Panagrolaimomorpha</taxon>
        <taxon>Strongyloidoidea</taxon>
        <taxon>Strongyloididae</taxon>
        <taxon>Strongyloides</taxon>
    </lineage>
</organism>
<dbReference type="GO" id="GO:0050321">
    <property type="term" value="F:tau-protein kinase activity"/>
    <property type="evidence" value="ECO:0007669"/>
    <property type="project" value="TreeGrafter"/>
</dbReference>
<dbReference type="Gene3D" id="1.10.510.10">
    <property type="entry name" value="Transferase(Phosphotransferase) domain 1"/>
    <property type="match status" value="1"/>
</dbReference>
<evidence type="ECO:0000256" key="8">
    <source>
        <dbReference type="ARBA" id="ARBA00047899"/>
    </source>
</evidence>
<evidence type="ECO:0000256" key="9">
    <source>
        <dbReference type="ARBA" id="ARBA00048679"/>
    </source>
</evidence>
<dbReference type="InterPro" id="IPR011009">
    <property type="entry name" value="Kinase-like_dom_sf"/>
</dbReference>
<dbReference type="SMART" id="SM00220">
    <property type="entry name" value="S_TKc"/>
    <property type="match status" value="1"/>
</dbReference>
<evidence type="ECO:0000256" key="10">
    <source>
        <dbReference type="PROSITE-ProRule" id="PRU10141"/>
    </source>
</evidence>
<dbReference type="FunFam" id="1.10.510.10:FF:000571">
    <property type="entry name" value="Maternal embryonic leucine zipper kinase"/>
    <property type="match status" value="1"/>
</dbReference>
<keyword evidence="6" id="KW-0418">Kinase</keyword>
<evidence type="ECO:0000256" key="11">
    <source>
        <dbReference type="SAM" id="MobiDB-lite"/>
    </source>
</evidence>
<keyword evidence="5 10" id="KW-0547">Nucleotide-binding</keyword>
<evidence type="ECO:0000256" key="2">
    <source>
        <dbReference type="ARBA" id="ARBA00012513"/>
    </source>
</evidence>
<evidence type="ECO:0000256" key="3">
    <source>
        <dbReference type="ARBA" id="ARBA00022527"/>
    </source>
</evidence>
<dbReference type="InterPro" id="IPR000719">
    <property type="entry name" value="Prot_kinase_dom"/>
</dbReference>
<keyword evidence="3" id="KW-0723">Serine/threonine-protein kinase</keyword>
<evidence type="ECO:0000256" key="7">
    <source>
        <dbReference type="ARBA" id="ARBA00022840"/>
    </source>
</evidence>
<evidence type="ECO:0000256" key="5">
    <source>
        <dbReference type="ARBA" id="ARBA00022741"/>
    </source>
</evidence>
<sequence>MSTTYAKTQEVNGSYSNKLVPLLSYENTETSSNKNKFTTNTNIRLPADMTTSMVNGPTSPRALKSQNSSIRICPSSERRQLERRNTQYDKFINESAKKNIDFSINCTPTKTNHLFNNDNILPFSNTMDTSSSTADYKFQSFYDTSRCFERTDLTNTSRISLLSDKTDNTSQLMNDSVLMGQYSIIKTLGYGNFASVKLAEHCVTKVQVAIKIVKKADLNEESMCKMRKEIEVLKKIRHPNIVELYQVIENDKKICLVMEYCSGGELFDYLGKVKRFSDNEARKKFRQIVSAIQYLHHNGIVHRDLKAENILLDDKGNIKIADFGFADFCSEDCLMDQFCGSPPYAAPELFQGIKYIGFKVDIWSLGVILFALLVGSYPFHADDLGALKKRVISGRYNVPYYVSVSCVQLLRKILILDPLKRATIDNIAESKWLNEGFSKYQPYIEKNDEMFDEKRMVTMLNLGYSQSDISISVIKKLRNSVYALYTFLGKPTSVVNVEEEFNKYSLSSDIQSVQFNKSKDLNLYFDKLKVFCQFKESSV</sequence>
<dbReference type="STRING" id="6248.A0A0K0EQY8"/>
<comment type="catalytic activity">
    <reaction evidence="8">
        <text>L-threonyl-[protein] + ATP = O-phospho-L-threonyl-[protein] + ADP + H(+)</text>
        <dbReference type="Rhea" id="RHEA:46608"/>
        <dbReference type="Rhea" id="RHEA-COMP:11060"/>
        <dbReference type="Rhea" id="RHEA-COMP:11605"/>
        <dbReference type="ChEBI" id="CHEBI:15378"/>
        <dbReference type="ChEBI" id="CHEBI:30013"/>
        <dbReference type="ChEBI" id="CHEBI:30616"/>
        <dbReference type="ChEBI" id="CHEBI:61977"/>
        <dbReference type="ChEBI" id="CHEBI:456216"/>
        <dbReference type="EC" id="2.7.11.1"/>
    </reaction>
</comment>
<dbReference type="InterPro" id="IPR017441">
    <property type="entry name" value="Protein_kinase_ATP_BS"/>
</dbReference>
<dbReference type="Pfam" id="PF00069">
    <property type="entry name" value="Pkinase"/>
    <property type="match status" value="1"/>
</dbReference>
<evidence type="ECO:0000256" key="4">
    <source>
        <dbReference type="ARBA" id="ARBA00022679"/>
    </source>
</evidence>
<dbReference type="GO" id="GO:0005524">
    <property type="term" value="F:ATP binding"/>
    <property type="evidence" value="ECO:0007669"/>
    <property type="project" value="UniProtKB-UniRule"/>
</dbReference>
<dbReference type="CDD" id="cd14003">
    <property type="entry name" value="STKc_AMPK-like"/>
    <property type="match status" value="1"/>
</dbReference>
<dbReference type="EC" id="2.7.11.1" evidence="2"/>
<evidence type="ECO:0000259" key="12">
    <source>
        <dbReference type="PROSITE" id="PS50011"/>
    </source>
</evidence>
<dbReference type="GO" id="GO:0000226">
    <property type="term" value="P:microtubule cytoskeleton organization"/>
    <property type="evidence" value="ECO:0007669"/>
    <property type="project" value="TreeGrafter"/>
</dbReference>
<comment type="catalytic activity">
    <reaction evidence="9">
        <text>L-seryl-[protein] + ATP = O-phospho-L-seryl-[protein] + ADP + H(+)</text>
        <dbReference type="Rhea" id="RHEA:17989"/>
        <dbReference type="Rhea" id="RHEA-COMP:9863"/>
        <dbReference type="Rhea" id="RHEA-COMP:11604"/>
        <dbReference type="ChEBI" id="CHEBI:15378"/>
        <dbReference type="ChEBI" id="CHEBI:29999"/>
        <dbReference type="ChEBI" id="CHEBI:30616"/>
        <dbReference type="ChEBI" id="CHEBI:83421"/>
        <dbReference type="ChEBI" id="CHEBI:456216"/>
        <dbReference type="EC" id="2.7.11.1"/>
    </reaction>
</comment>
<dbReference type="WBParaSite" id="TCONS_00002464.p1">
    <property type="protein sequence ID" value="TCONS_00002464.p1"/>
    <property type="gene ID" value="XLOC_002313"/>
</dbReference>
<feature type="binding site" evidence="10">
    <location>
        <position position="215"/>
    </location>
    <ligand>
        <name>ATP</name>
        <dbReference type="ChEBI" id="CHEBI:30616"/>
    </ligand>
</feature>
<dbReference type="GO" id="GO:0005737">
    <property type="term" value="C:cytoplasm"/>
    <property type="evidence" value="ECO:0007669"/>
    <property type="project" value="TreeGrafter"/>
</dbReference>
<dbReference type="WBParaSite" id="SSTP_0001187000.1">
    <property type="protein sequence ID" value="SSTP_0001187000.1"/>
    <property type="gene ID" value="SSTP_0001187000"/>
</dbReference>
<evidence type="ECO:0000313" key="14">
    <source>
        <dbReference type="WBParaSite" id="SSTP_0001187000.1"/>
    </source>
</evidence>
<dbReference type="InterPro" id="IPR008271">
    <property type="entry name" value="Ser/Thr_kinase_AS"/>
</dbReference>
<dbReference type="PANTHER" id="PTHR24346:SF49">
    <property type="entry name" value="NIM1 SERINE_THREONINE PROTEIN KINASE"/>
    <property type="match status" value="1"/>
</dbReference>
<feature type="domain" description="Protein kinase" evidence="12">
    <location>
        <begin position="182"/>
        <end position="433"/>
    </location>
</feature>
<dbReference type="PROSITE" id="PS00107">
    <property type="entry name" value="PROTEIN_KINASE_ATP"/>
    <property type="match status" value="1"/>
</dbReference>
<accession>A0A0K0EQY8</accession>
<keyword evidence="4" id="KW-0808">Transferase</keyword>
<dbReference type="PROSITE" id="PS50011">
    <property type="entry name" value="PROTEIN_KINASE_DOM"/>
    <property type="match status" value="1"/>
</dbReference>
<dbReference type="Proteomes" id="UP000035681">
    <property type="component" value="Unplaced"/>
</dbReference>
<dbReference type="SUPFAM" id="SSF56112">
    <property type="entry name" value="Protein kinase-like (PK-like)"/>
    <property type="match status" value="1"/>
</dbReference>